<proteinExistence type="predicted"/>
<gene>
    <name evidence="1" type="ORF">SCMU_21020</name>
</gene>
<evidence type="ECO:0000313" key="1">
    <source>
        <dbReference type="EMBL" id="BCT76260.1"/>
    </source>
</evidence>
<name>A0ABM7PVH1_SINCY</name>
<dbReference type="SUPFAM" id="SSF52540">
    <property type="entry name" value="P-loop containing nucleoside triphosphate hydrolases"/>
    <property type="match status" value="1"/>
</dbReference>
<keyword evidence="2" id="KW-1185">Reference proteome</keyword>
<dbReference type="InterPro" id="IPR027417">
    <property type="entry name" value="P-loop_NTPase"/>
</dbReference>
<evidence type="ECO:0000313" key="2">
    <source>
        <dbReference type="Proteomes" id="UP001319861"/>
    </source>
</evidence>
<dbReference type="Proteomes" id="UP001319861">
    <property type="component" value="Chromosome"/>
</dbReference>
<accession>A0ABM7PVH1</accession>
<sequence>MRSHVLLIGGPSGVGKTTAALALHKLMKSSGVRHAVIEGDCLDLAHPAPHFAHAVARLAERNLGALWANYRELGYRRLTFTNTASVLTGAAGAQKHALR</sequence>
<dbReference type="EMBL" id="AP024525">
    <property type="protein sequence ID" value="BCT76260.1"/>
    <property type="molecule type" value="Genomic_DNA"/>
</dbReference>
<organism evidence="1 2">
    <name type="scientific">Sinomonas cyclohexanicum</name>
    <name type="common">Corynebacterium cyclohexanicum</name>
    <dbReference type="NCBI Taxonomy" id="322009"/>
    <lineage>
        <taxon>Bacteria</taxon>
        <taxon>Bacillati</taxon>
        <taxon>Actinomycetota</taxon>
        <taxon>Actinomycetes</taxon>
        <taxon>Micrococcales</taxon>
        <taxon>Micrococcaceae</taxon>
        <taxon>Sinomonas</taxon>
    </lineage>
</organism>
<dbReference type="Gene3D" id="3.40.50.300">
    <property type="entry name" value="P-loop containing nucleotide triphosphate hydrolases"/>
    <property type="match status" value="1"/>
</dbReference>
<reference evidence="1 2" key="1">
    <citation type="journal article" date="2021" name="J. Biosci. Bioeng.">
        <title>Identification and characterization of a chc gene cluster responsible for the aromatization pathway of cyclohexanecarboxylate degradation in Sinomonas cyclohexanicum ATCC 51369.</title>
        <authorList>
            <person name="Yamamoto T."/>
            <person name="Hasegawa Y."/>
            <person name="Lau P.C.K."/>
            <person name="Iwaki H."/>
        </authorList>
    </citation>
    <scope>NUCLEOTIDE SEQUENCE [LARGE SCALE GENOMIC DNA]</scope>
    <source>
        <strain evidence="1 2">ATCC 51369</strain>
    </source>
</reference>
<protein>
    <submittedName>
        <fullName evidence="1">Uncharacterized protein</fullName>
    </submittedName>
</protein>